<evidence type="ECO:0000313" key="7">
    <source>
        <dbReference type="Proteomes" id="UP000502377"/>
    </source>
</evidence>
<dbReference type="RefSeq" id="WP_002946068.1">
    <property type="nucleotide sequence ID" value="NZ_CP012543.1"/>
</dbReference>
<dbReference type="InterPro" id="IPR059101">
    <property type="entry name" value="NFACT-R_2"/>
</dbReference>
<evidence type="ECO:0000259" key="5">
    <source>
        <dbReference type="Pfam" id="PF18297"/>
    </source>
</evidence>
<dbReference type="KEGG" id="crx:CRECT_2194"/>
<dbReference type="SUPFAM" id="SSF52402">
    <property type="entry name" value="Adenine nucleotide alpha hydrolases-like"/>
    <property type="match status" value="1"/>
</dbReference>
<sequence>MKALVLFSGGLDSMIAIRLLTAQGIDVTAIHIDIGFSGDEKKAEILRRRANEAGAELKIINIRNEYLRDVLFTPKHGYGKHFNPCIDCHGYMFKTALAMMRSEGASFIATGEVIGQRPMSQRRDAMARVKNAAGDEDDLILRPMSAQLMKPTKPEREGWVDRSKLLAISGRDRKRQLALAKEFGFSEYETPGGGCLLTIESFANKIKDFIKFDPDMTNADMQLLRIGRHLRLTNGTKMVIGRDENDNAKLLALNNPKFTQIKFDGDIVGAVSFVDAKFNEADLEFAVRLALAYTRADKDTAVRVRIGGREICVKPFESKQAAQEFFVS</sequence>
<accession>A0A6G5QQC8</accession>
<proteinExistence type="predicted"/>
<dbReference type="AlphaFoldDB" id="A0A6G5QQC8"/>
<keyword evidence="6" id="KW-0808">Transferase</keyword>
<dbReference type="Gene3D" id="3.40.50.620">
    <property type="entry name" value="HUPs"/>
    <property type="match status" value="1"/>
</dbReference>
<dbReference type="InterPro" id="IPR014729">
    <property type="entry name" value="Rossmann-like_a/b/a_fold"/>
</dbReference>
<name>A0A6G5QQC8_CAMRE</name>
<dbReference type="GO" id="GO:0005524">
    <property type="term" value="F:ATP binding"/>
    <property type="evidence" value="ECO:0007669"/>
    <property type="project" value="UniProtKB-KW"/>
</dbReference>
<keyword evidence="1" id="KW-0436">Ligase</keyword>
<dbReference type="GO" id="GO:0032259">
    <property type="term" value="P:methylation"/>
    <property type="evidence" value="ECO:0007669"/>
    <property type="project" value="UniProtKB-KW"/>
</dbReference>
<evidence type="ECO:0000256" key="1">
    <source>
        <dbReference type="ARBA" id="ARBA00022598"/>
    </source>
</evidence>
<dbReference type="InterPro" id="IPR048267">
    <property type="entry name" value="Arginosuc_syn_N"/>
</dbReference>
<evidence type="ECO:0000259" key="4">
    <source>
        <dbReference type="Pfam" id="PF00764"/>
    </source>
</evidence>
<dbReference type="GO" id="GO:0016874">
    <property type="term" value="F:ligase activity"/>
    <property type="evidence" value="ECO:0007669"/>
    <property type="project" value="UniProtKB-KW"/>
</dbReference>
<keyword evidence="3" id="KW-0067">ATP-binding</keyword>
<dbReference type="Proteomes" id="UP000502377">
    <property type="component" value="Chromosome"/>
</dbReference>
<protein>
    <submittedName>
        <fullName evidence="6">Putative tRNA(5-methylaminomethyl-2-thiouridylate) methyltransferase</fullName>
    </submittedName>
</protein>
<dbReference type="GO" id="GO:0008168">
    <property type="term" value="F:methyltransferase activity"/>
    <property type="evidence" value="ECO:0007669"/>
    <property type="project" value="UniProtKB-KW"/>
</dbReference>
<reference evidence="6 7" key="1">
    <citation type="submission" date="2016-07" db="EMBL/GenBank/DDBJ databases">
        <title>Comparative genomics of the Campylobacter concisus group.</title>
        <authorList>
            <person name="Miller W.G."/>
            <person name="Yee E."/>
            <person name="Chapman M.H."/>
            <person name="Huynh S."/>
            <person name="Bono J.L."/>
            <person name="On S.L.W."/>
            <person name="StLeger J."/>
            <person name="Foster G."/>
            <person name="Parker C.T."/>
        </authorList>
    </citation>
    <scope>NUCLEOTIDE SEQUENCE [LARGE SCALE GENOMIC DNA]</scope>
    <source>
        <strain evidence="6 7">ATCC 33238</strain>
    </source>
</reference>
<feature type="domain" description="Arginosuccinate synthase-like N-terminal" evidence="4">
    <location>
        <begin position="5"/>
        <end position="73"/>
    </location>
</feature>
<keyword evidence="6" id="KW-0489">Methyltransferase</keyword>
<dbReference type="Pfam" id="PF18297">
    <property type="entry name" value="NFACT-R_2"/>
    <property type="match status" value="1"/>
</dbReference>
<feature type="domain" description="NFACT protein RNA binding" evidence="5">
    <location>
        <begin position="227"/>
        <end position="324"/>
    </location>
</feature>
<dbReference type="Pfam" id="PF00764">
    <property type="entry name" value="Arginosuc_synth"/>
    <property type="match status" value="1"/>
</dbReference>
<gene>
    <name evidence="6" type="ORF">CRECT_2194</name>
</gene>
<dbReference type="PANTHER" id="PTHR11933:SF6">
    <property type="entry name" value="THIL AANH DOMAIN-CONTAINING PROTEIN"/>
    <property type="match status" value="1"/>
</dbReference>
<evidence type="ECO:0000256" key="2">
    <source>
        <dbReference type="ARBA" id="ARBA00022741"/>
    </source>
</evidence>
<evidence type="ECO:0000256" key="3">
    <source>
        <dbReference type="ARBA" id="ARBA00022840"/>
    </source>
</evidence>
<organism evidence="6 7">
    <name type="scientific">Campylobacter rectus</name>
    <name type="common">Wolinella recta</name>
    <dbReference type="NCBI Taxonomy" id="203"/>
    <lineage>
        <taxon>Bacteria</taxon>
        <taxon>Pseudomonadati</taxon>
        <taxon>Campylobacterota</taxon>
        <taxon>Epsilonproteobacteria</taxon>
        <taxon>Campylobacterales</taxon>
        <taxon>Campylobacteraceae</taxon>
        <taxon>Campylobacter</taxon>
    </lineage>
</organism>
<dbReference type="PANTHER" id="PTHR11933">
    <property type="entry name" value="TRNA 5-METHYLAMINOMETHYL-2-THIOURIDYLATE -METHYLTRANSFERASE"/>
    <property type="match status" value="1"/>
</dbReference>
<evidence type="ECO:0000313" key="6">
    <source>
        <dbReference type="EMBL" id="QCD47794.1"/>
    </source>
</evidence>
<keyword evidence="2" id="KW-0547">Nucleotide-binding</keyword>
<dbReference type="EMBL" id="CP012543">
    <property type="protein sequence ID" value="QCD47794.1"/>
    <property type="molecule type" value="Genomic_DNA"/>
</dbReference>